<dbReference type="GO" id="GO:0008270">
    <property type="term" value="F:zinc ion binding"/>
    <property type="evidence" value="ECO:0007669"/>
    <property type="project" value="UniProtKB-KW"/>
</dbReference>
<dbReference type="InterPro" id="IPR047544">
    <property type="entry name" value="RING-HC_RBR_RNF216"/>
</dbReference>
<dbReference type="STRING" id="230819.A0A5C3KEU9"/>
<keyword evidence="3" id="KW-0479">Metal-binding</keyword>
<feature type="compositionally biased region" description="Acidic residues" evidence="8">
    <location>
        <begin position="1453"/>
        <end position="1466"/>
    </location>
</feature>
<evidence type="ECO:0000256" key="7">
    <source>
        <dbReference type="ARBA" id="ARBA00022833"/>
    </source>
</evidence>
<feature type="compositionally biased region" description="Low complexity" evidence="8">
    <location>
        <begin position="1327"/>
        <end position="1348"/>
    </location>
</feature>
<feature type="compositionally biased region" description="Low complexity" evidence="8">
    <location>
        <begin position="1356"/>
        <end position="1370"/>
    </location>
</feature>
<dbReference type="InterPro" id="IPR051628">
    <property type="entry name" value="LUBAC_E3_Ligases"/>
</dbReference>
<gene>
    <name evidence="10" type="ORF">FA15DRAFT_269541</name>
</gene>
<evidence type="ECO:0000313" key="10">
    <source>
        <dbReference type="EMBL" id="TFK18193.1"/>
    </source>
</evidence>
<dbReference type="PANTHER" id="PTHR22770:SF47">
    <property type="entry name" value="E3 UBIQUITIN-PROTEIN LIGASE RNF216"/>
    <property type="match status" value="1"/>
</dbReference>
<feature type="compositionally biased region" description="Low complexity" evidence="8">
    <location>
        <begin position="519"/>
        <end position="535"/>
    </location>
</feature>
<dbReference type="PROSITE" id="PS51873">
    <property type="entry name" value="TRIAD"/>
    <property type="match status" value="1"/>
</dbReference>
<dbReference type="Pfam" id="PF26200">
    <property type="entry name" value="Rcat_RNF216"/>
    <property type="match status" value="1"/>
</dbReference>
<dbReference type="CDD" id="cd16630">
    <property type="entry name" value="RING-HC_RBR_RNF216"/>
    <property type="match status" value="1"/>
</dbReference>
<protein>
    <recommendedName>
        <fullName evidence="9">RING-type domain-containing protein</fullName>
    </recommendedName>
</protein>
<dbReference type="GO" id="GO:0016740">
    <property type="term" value="F:transferase activity"/>
    <property type="evidence" value="ECO:0007669"/>
    <property type="project" value="UniProtKB-KW"/>
</dbReference>
<keyword evidence="7" id="KW-0862">Zinc</keyword>
<keyword evidence="5" id="KW-0863">Zinc-finger</keyword>
<evidence type="ECO:0000256" key="1">
    <source>
        <dbReference type="ARBA" id="ARBA00004906"/>
    </source>
</evidence>
<evidence type="ECO:0000256" key="6">
    <source>
        <dbReference type="ARBA" id="ARBA00022786"/>
    </source>
</evidence>
<feature type="region of interest" description="Disordered" evidence="8">
    <location>
        <begin position="1443"/>
        <end position="1466"/>
    </location>
</feature>
<feature type="region of interest" description="Disordered" evidence="8">
    <location>
        <begin position="420"/>
        <end position="453"/>
    </location>
</feature>
<feature type="compositionally biased region" description="Gly residues" evidence="8">
    <location>
        <begin position="1250"/>
        <end position="1270"/>
    </location>
</feature>
<evidence type="ECO:0000256" key="8">
    <source>
        <dbReference type="SAM" id="MobiDB-lite"/>
    </source>
</evidence>
<keyword evidence="11" id="KW-1185">Reference proteome</keyword>
<name>A0A5C3KEU9_COPMA</name>
<dbReference type="InterPro" id="IPR047546">
    <property type="entry name" value="Rcat_RBR_RNF216"/>
</dbReference>
<feature type="compositionally biased region" description="Low complexity" evidence="8">
    <location>
        <begin position="1167"/>
        <end position="1194"/>
    </location>
</feature>
<feature type="compositionally biased region" description="Low complexity" evidence="8">
    <location>
        <begin position="1217"/>
        <end position="1249"/>
    </location>
</feature>
<evidence type="ECO:0000256" key="4">
    <source>
        <dbReference type="ARBA" id="ARBA00022737"/>
    </source>
</evidence>
<dbReference type="InterPro" id="IPR047545">
    <property type="entry name" value="BRcat_RBR_RNF216"/>
</dbReference>
<dbReference type="Proteomes" id="UP000307440">
    <property type="component" value="Unassembled WGS sequence"/>
</dbReference>
<keyword evidence="4" id="KW-0677">Repeat</keyword>
<reference evidence="10 11" key="1">
    <citation type="journal article" date="2019" name="Nat. Ecol. Evol.">
        <title>Megaphylogeny resolves global patterns of mushroom evolution.</title>
        <authorList>
            <person name="Varga T."/>
            <person name="Krizsan K."/>
            <person name="Foldi C."/>
            <person name="Dima B."/>
            <person name="Sanchez-Garcia M."/>
            <person name="Sanchez-Ramirez S."/>
            <person name="Szollosi G.J."/>
            <person name="Szarkandi J.G."/>
            <person name="Papp V."/>
            <person name="Albert L."/>
            <person name="Andreopoulos W."/>
            <person name="Angelini C."/>
            <person name="Antonin V."/>
            <person name="Barry K.W."/>
            <person name="Bougher N.L."/>
            <person name="Buchanan P."/>
            <person name="Buyck B."/>
            <person name="Bense V."/>
            <person name="Catcheside P."/>
            <person name="Chovatia M."/>
            <person name="Cooper J."/>
            <person name="Damon W."/>
            <person name="Desjardin D."/>
            <person name="Finy P."/>
            <person name="Geml J."/>
            <person name="Haridas S."/>
            <person name="Hughes K."/>
            <person name="Justo A."/>
            <person name="Karasinski D."/>
            <person name="Kautmanova I."/>
            <person name="Kiss B."/>
            <person name="Kocsube S."/>
            <person name="Kotiranta H."/>
            <person name="LaButti K.M."/>
            <person name="Lechner B.E."/>
            <person name="Liimatainen K."/>
            <person name="Lipzen A."/>
            <person name="Lukacs Z."/>
            <person name="Mihaltcheva S."/>
            <person name="Morgado L.N."/>
            <person name="Niskanen T."/>
            <person name="Noordeloos M.E."/>
            <person name="Ohm R.A."/>
            <person name="Ortiz-Santana B."/>
            <person name="Ovrebo C."/>
            <person name="Racz N."/>
            <person name="Riley R."/>
            <person name="Savchenko A."/>
            <person name="Shiryaev A."/>
            <person name="Soop K."/>
            <person name="Spirin V."/>
            <person name="Szebenyi C."/>
            <person name="Tomsovsky M."/>
            <person name="Tulloss R.E."/>
            <person name="Uehling J."/>
            <person name="Grigoriev I.V."/>
            <person name="Vagvolgyi C."/>
            <person name="Papp T."/>
            <person name="Martin F.M."/>
            <person name="Miettinen O."/>
            <person name="Hibbett D.S."/>
            <person name="Nagy L.G."/>
        </authorList>
    </citation>
    <scope>NUCLEOTIDE SEQUENCE [LARGE SCALE GENOMIC DNA]</scope>
    <source>
        <strain evidence="10 11">CBS 121175</strain>
    </source>
</reference>
<feature type="region of interest" description="Disordered" evidence="8">
    <location>
        <begin position="1148"/>
        <end position="1414"/>
    </location>
</feature>
<evidence type="ECO:0000259" key="9">
    <source>
        <dbReference type="PROSITE" id="PS51873"/>
    </source>
</evidence>
<feature type="compositionally biased region" description="Basic and acidic residues" evidence="8">
    <location>
        <begin position="1291"/>
        <end position="1315"/>
    </location>
</feature>
<dbReference type="PANTHER" id="PTHR22770">
    <property type="entry name" value="UBIQUITIN CONJUGATING ENZYME 7 INTERACTING PROTEIN-RELATED"/>
    <property type="match status" value="1"/>
</dbReference>
<feature type="compositionally biased region" description="Basic and acidic residues" evidence="8">
    <location>
        <begin position="179"/>
        <end position="190"/>
    </location>
</feature>
<feature type="compositionally biased region" description="Gly residues" evidence="8">
    <location>
        <begin position="1443"/>
        <end position="1452"/>
    </location>
</feature>
<feature type="domain" description="RING-type" evidence="9">
    <location>
        <begin position="611"/>
        <end position="840"/>
    </location>
</feature>
<comment type="pathway">
    <text evidence="1">Protein modification; protein ubiquitination.</text>
</comment>
<dbReference type="CDD" id="cd20339">
    <property type="entry name" value="BRcat_RBR_RNF216"/>
    <property type="match status" value="1"/>
</dbReference>
<feature type="region of interest" description="Disordered" evidence="8">
    <location>
        <begin position="280"/>
        <end position="315"/>
    </location>
</feature>
<dbReference type="SUPFAM" id="SSF57850">
    <property type="entry name" value="RING/U-box"/>
    <property type="match status" value="1"/>
</dbReference>
<feature type="compositionally biased region" description="Acidic residues" evidence="8">
    <location>
        <begin position="11"/>
        <end position="42"/>
    </location>
</feature>
<dbReference type="InterPro" id="IPR044066">
    <property type="entry name" value="TRIAD_supradom"/>
</dbReference>
<feature type="compositionally biased region" description="Pro residues" evidence="8">
    <location>
        <begin position="1371"/>
        <end position="1381"/>
    </location>
</feature>
<dbReference type="CDD" id="cd20353">
    <property type="entry name" value="Rcat_RBR_RNF216"/>
    <property type="match status" value="1"/>
</dbReference>
<dbReference type="EMBL" id="ML210422">
    <property type="protein sequence ID" value="TFK18193.1"/>
    <property type="molecule type" value="Genomic_DNA"/>
</dbReference>
<evidence type="ECO:0000256" key="5">
    <source>
        <dbReference type="ARBA" id="ARBA00022771"/>
    </source>
</evidence>
<accession>A0A5C3KEU9</accession>
<feature type="compositionally biased region" description="Basic and acidic residues" evidence="8">
    <location>
        <begin position="202"/>
        <end position="219"/>
    </location>
</feature>
<feature type="compositionally biased region" description="Basic residues" evidence="8">
    <location>
        <begin position="192"/>
        <end position="201"/>
    </location>
</feature>
<feature type="region of interest" description="Disordered" evidence="8">
    <location>
        <begin position="517"/>
        <end position="540"/>
    </location>
</feature>
<organism evidence="10 11">
    <name type="scientific">Coprinopsis marcescibilis</name>
    <name type="common">Agaric fungus</name>
    <name type="synonym">Psathyrella marcescibilis</name>
    <dbReference type="NCBI Taxonomy" id="230819"/>
    <lineage>
        <taxon>Eukaryota</taxon>
        <taxon>Fungi</taxon>
        <taxon>Dikarya</taxon>
        <taxon>Basidiomycota</taxon>
        <taxon>Agaricomycotina</taxon>
        <taxon>Agaricomycetes</taxon>
        <taxon>Agaricomycetidae</taxon>
        <taxon>Agaricales</taxon>
        <taxon>Agaricineae</taxon>
        <taxon>Psathyrellaceae</taxon>
        <taxon>Coprinopsis</taxon>
    </lineage>
</organism>
<dbReference type="OrthoDB" id="10009520at2759"/>
<evidence type="ECO:0000313" key="11">
    <source>
        <dbReference type="Proteomes" id="UP000307440"/>
    </source>
</evidence>
<dbReference type="Gene3D" id="1.20.120.1750">
    <property type="match status" value="1"/>
</dbReference>
<feature type="region of interest" description="Disordered" evidence="8">
    <location>
        <begin position="179"/>
        <end position="222"/>
    </location>
</feature>
<feature type="region of interest" description="Disordered" evidence="8">
    <location>
        <begin position="1"/>
        <end position="54"/>
    </location>
</feature>
<feature type="compositionally biased region" description="Gly residues" evidence="8">
    <location>
        <begin position="1393"/>
        <end position="1408"/>
    </location>
</feature>
<evidence type="ECO:0000256" key="3">
    <source>
        <dbReference type="ARBA" id="ARBA00022723"/>
    </source>
</evidence>
<proteinExistence type="predicted"/>
<feature type="region of interest" description="Disordered" evidence="8">
    <location>
        <begin position="86"/>
        <end position="110"/>
    </location>
</feature>
<keyword evidence="6" id="KW-0833">Ubl conjugation pathway</keyword>
<evidence type="ECO:0000256" key="2">
    <source>
        <dbReference type="ARBA" id="ARBA00022679"/>
    </source>
</evidence>
<keyword evidence="2" id="KW-0808">Transferase</keyword>
<sequence length="1466" mass="160460">MIPFHQYPMVEDQDESEGEGQEDWSEQYSDDDDQGEWEDEVGEMEHASEAPEVIDLTAHDDGVEGAVPTPLHAPMDIIDLTRTQSNSPVGHAQQHSPPSPSSSVLSGAAETAPTVSANVTLLDEAQILQEQKRSLRGSHILACVERQRQSQSPLDRNQLRQLHQQLREMKADTGKELELGREHPHPDLQHPHAQHAQRQHRHPDEPRQQQQQEQRKEGQEVAQEAMIVAKLQLLLPSKSRETVQRIWEEKKLKLRDAKGWDLARVLVELDMKLANGALGGASGSGSGTRNADAKGKGRMHVGTNRGVVVGSSGIGQRERERERANALARLEEARVLYVKEREAAGTPREHIPRLDEDSIEYAVYGPLAQAVLGAIPSIIEIIPNVEPQFLLELVREHVRRQDGKLEVVVQNVLHHLLEENPGYPKVSKEKGKRKREADGEGGDPPTKRARVGHGVDYLDTKRAKKGGKDYRALALTELSRAFPMFRRLDLEIRIDDHAGLFVPTYLALLDQTRREEEQSASASANANADSGGSSAVDIQGGGLARTDVKGKARQLHDEEFENEQAWLRKHLDSLAAGGGGLIVTEEDATDVGAGRGAMDLDEDEDLEDDGTFVECGCCFSSYPPNRIVECPSMHTFCRPCILRYAQISLGALNADLACISQSSCTDSFSASTLRHILPPPLLRLYDRLTQQKELREAFGVAANGDGNDGQGGGLEECPFCDWACVIEVEKSVDRLFRCGNEDVCGIVSCRLCRREEHVPKSCKEVDEEERNAGRLAVENAMTKAVIRQCPRCSKPFIKEGGCNKMKCSTCGTMSCYICRQIVENYDHFNRNSLDPTNREDLGKCPLHDPQPLEQLHAEEANAAYERAVQDLDKEDPAAGGSIDHLKVDLPANAPPPNQAQVQMPRMRMGVPQRFRNRNLHDAQVQPQVIRWQPHWVVEPLNPLGVMPVHPNYPQHQPQPQLGNNPQPEVRPQLGIRNVQNRQVVNANANANANVNVIANAHMHQHQRQYTPFQANQWQVYQPEHVRNFSPEDLRAYNALRQRYVAQHGQPGAPQGQAQAQPRPAGVNALGRPAEHPPAYGWAQLQEGIQQRRMREYQQHQQEQERMRVYQRHQQERVWDGHLPPFTGPSEDLVRWVIGGGAVGGMNAGGMGAGGARAGQPPPPPRPAYAQPHAPATAPGPIAAPALPLAPTAGGAPQGGGDGLAARAGHPPPPPRPAYAQIHAPATASGPAAPAPAPGQAALPLALAPPVGGGAQDGGEGLPAGVRGGEGPVRRSGFFNLAGAAAAARMDQPLERQRQMQREREREHGPERQRDSKARRRLRERLRVQQQQRLQRMQGQQGQQGQQRPTPGPSRLPRPGAAAGPVRVPASQPQPHPQPHPNPETNANPDGDGDGNGGQDQEGHGGYGCGQRALDLPGLEGREELSVGQVGWWDEVGVGGGAGLREGVGGLDEGGGEQDEQDDLLIW</sequence>